<dbReference type="RefSeq" id="WP_160972776.1">
    <property type="nucleotide sequence ID" value="NZ_WWEN01000003.1"/>
</dbReference>
<protein>
    <submittedName>
        <fullName evidence="3">Protein hupE</fullName>
    </submittedName>
</protein>
<keyword evidence="2" id="KW-0732">Signal</keyword>
<keyword evidence="4" id="KW-1185">Reference proteome</keyword>
<feature type="transmembrane region" description="Helical" evidence="1">
    <location>
        <begin position="34"/>
        <end position="53"/>
    </location>
</feature>
<feature type="transmembrane region" description="Helical" evidence="1">
    <location>
        <begin position="168"/>
        <end position="185"/>
    </location>
</feature>
<comment type="caution">
    <text evidence="3">The sequence shown here is derived from an EMBL/GenBank/DDBJ whole genome shotgun (WGS) entry which is preliminary data.</text>
</comment>
<organism evidence="3 4">
    <name type="scientific">Thalassovita mangrovi</name>
    <dbReference type="NCBI Taxonomy" id="2692236"/>
    <lineage>
        <taxon>Bacteria</taxon>
        <taxon>Pseudomonadati</taxon>
        <taxon>Pseudomonadota</taxon>
        <taxon>Alphaproteobacteria</taxon>
        <taxon>Rhodobacterales</taxon>
        <taxon>Roseobacteraceae</taxon>
        <taxon>Thalassovita</taxon>
    </lineage>
</organism>
<evidence type="ECO:0000256" key="2">
    <source>
        <dbReference type="SAM" id="SignalP"/>
    </source>
</evidence>
<evidence type="ECO:0000313" key="3">
    <source>
        <dbReference type="EMBL" id="MYM55064.1"/>
    </source>
</evidence>
<proteinExistence type="predicted"/>
<feature type="signal peptide" evidence="2">
    <location>
        <begin position="1"/>
        <end position="18"/>
    </location>
</feature>
<gene>
    <name evidence="3" type="ORF">GR167_07095</name>
</gene>
<dbReference type="Pfam" id="PF04955">
    <property type="entry name" value="HupE_UreJ"/>
    <property type="match status" value="1"/>
</dbReference>
<keyword evidence="1" id="KW-1133">Transmembrane helix</keyword>
<dbReference type="InterPro" id="IPR007038">
    <property type="entry name" value="HupE_UreJ"/>
</dbReference>
<dbReference type="PIRSF" id="PIRSF016919">
    <property type="entry name" value="HupE_UreJ"/>
    <property type="match status" value="1"/>
</dbReference>
<keyword evidence="1" id="KW-0472">Membrane</keyword>
<dbReference type="AlphaFoldDB" id="A0A6L8LGF8"/>
<feature type="transmembrane region" description="Helical" evidence="1">
    <location>
        <begin position="86"/>
        <end position="105"/>
    </location>
</feature>
<evidence type="ECO:0000256" key="1">
    <source>
        <dbReference type="SAM" id="Phobius"/>
    </source>
</evidence>
<sequence length="186" mass="18521">MKRLIFIPAVLAATPALAHLDPDTHGSVAAGLSHPLFGLDHILAMVVVGLWAAQIGGRAIWAVPASFVGVMIVGFGLALAGLPLPMVEPMILASSVALGLLVTMAVRPDPKIAAVVVGLFALFHGHAHGGELGSAEAATFGLGFAVATAALHGIGAGVGLLLKGQQKALRILGGGTALAGLLIAFA</sequence>
<feature type="transmembrane region" description="Helical" evidence="1">
    <location>
        <begin position="112"/>
        <end position="128"/>
    </location>
</feature>
<feature type="transmembrane region" description="Helical" evidence="1">
    <location>
        <begin position="140"/>
        <end position="161"/>
    </location>
</feature>
<dbReference type="EMBL" id="WWEN01000003">
    <property type="protein sequence ID" value="MYM55064.1"/>
    <property type="molecule type" value="Genomic_DNA"/>
</dbReference>
<reference evidence="3 4" key="1">
    <citation type="submission" date="2020-01" db="EMBL/GenBank/DDBJ databases">
        <authorList>
            <person name="Chen S."/>
        </authorList>
    </citation>
    <scope>NUCLEOTIDE SEQUENCE [LARGE SCALE GENOMIC DNA]</scope>
    <source>
        <strain evidence="3 4">GS-10</strain>
    </source>
</reference>
<accession>A0A6L8LGF8</accession>
<dbReference type="Proteomes" id="UP000479043">
    <property type="component" value="Unassembled WGS sequence"/>
</dbReference>
<evidence type="ECO:0000313" key="4">
    <source>
        <dbReference type="Proteomes" id="UP000479043"/>
    </source>
</evidence>
<feature type="chain" id="PRO_5026860074" evidence="2">
    <location>
        <begin position="19"/>
        <end position="186"/>
    </location>
</feature>
<name>A0A6L8LGF8_9RHOB</name>
<feature type="transmembrane region" description="Helical" evidence="1">
    <location>
        <begin position="60"/>
        <end position="80"/>
    </location>
</feature>
<keyword evidence="1" id="KW-0812">Transmembrane</keyword>